<accession>A0A1I6SKN0</accession>
<dbReference type="EMBL" id="FOZX01000005">
    <property type="protein sequence ID" value="SFS77489.1"/>
    <property type="molecule type" value="Genomic_DNA"/>
</dbReference>
<sequence>MALVPVTRDQASAAFFDGTRRGELLLPRRRDTGEHLSPHTPIAPDDDVEQVAAAGTGRVVSWTVVHHKLPDGGTFRVVAGIVELDEGPWWWTGLADVDPDADLTDLRVRVAFEPSGPNPDHEVVPYFVPENLLQDPTLGA</sequence>
<protein>
    <recommendedName>
        <fullName evidence="1">ChsH2 C-terminal OB-fold domain-containing protein</fullName>
    </recommendedName>
</protein>
<reference evidence="3" key="1">
    <citation type="submission" date="2016-10" db="EMBL/GenBank/DDBJ databases">
        <authorList>
            <person name="Varghese N."/>
            <person name="Submissions S."/>
        </authorList>
    </citation>
    <scope>NUCLEOTIDE SEQUENCE [LARGE SCALE GENOMIC DNA]</scope>
    <source>
        <strain evidence="3">DSM 44771</strain>
    </source>
</reference>
<organism evidence="2 3">
    <name type="scientific">Saccharopolyspora flava</name>
    <dbReference type="NCBI Taxonomy" id="95161"/>
    <lineage>
        <taxon>Bacteria</taxon>
        <taxon>Bacillati</taxon>
        <taxon>Actinomycetota</taxon>
        <taxon>Actinomycetes</taxon>
        <taxon>Pseudonocardiales</taxon>
        <taxon>Pseudonocardiaceae</taxon>
        <taxon>Saccharopolyspora</taxon>
    </lineage>
</organism>
<dbReference type="AlphaFoldDB" id="A0A1I6SKN0"/>
<dbReference type="STRING" id="95161.SAMN05660874_03177"/>
<dbReference type="InterPro" id="IPR002878">
    <property type="entry name" value="ChsH2_C"/>
</dbReference>
<proteinExistence type="predicted"/>
<dbReference type="RefSeq" id="WP_093418354.1">
    <property type="nucleotide sequence ID" value="NZ_FOZX01000005.1"/>
</dbReference>
<dbReference type="Pfam" id="PF01796">
    <property type="entry name" value="OB_ChsH2_C"/>
    <property type="match status" value="1"/>
</dbReference>
<name>A0A1I6SKN0_9PSEU</name>
<evidence type="ECO:0000313" key="2">
    <source>
        <dbReference type="EMBL" id="SFS77489.1"/>
    </source>
</evidence>
<keyword evidence="3" id="KW-1185">Reference proteome</keyword>
<dbReference type="InterPro" id="IPR012340">
    <property type="entry name" value="NA-bd_OB-fold"/>
</dbReference>
<dbReference type="Proteomes" id="UP000198852">
    <property type="component" value="Unassembled WGS sequence"/>
</dbReference>
<dbReference type="OrthoDB" id="4542282at2"/>
<gene>
    <name evidence="2" type="ORF">SAMN05660874_03177</name>
</gene>
<evidence type="ECO:0000259" key="1">
    <source>
        <dbReference type="Pfam" id="PF01796"/>
    </source>
</evidence>
<feature type="domain" description="ChsH2 C-terminal OB-fold" evidence="1">
    <location>
        <begin position="51"/>
        <end position="113"/>
    </location>
</feature>
<dbReference type="SUPFAM" id="SSF50249">
    <property type="entry name" value="Nucleic acid-binding proteins"/>
    <property type="match status" value="1"/>
</dbReference>
<evidence type="ECO:0000313" key="3">
    <source>
        <dbReference type="Proteomes" id="UP000198852"/>
    </source>
</evidence>